<protein>
    <submittedName>
        <fullName evidence="2">Uncharacterized protein</fullName>
    </submittedName>
</protein>
<feature type="region of interest" description="Disordered" evidence="1">
    <location>
        <begin position="134"/>
        <end position="173"/>
    </location>
</feature>
<comment type="caution">
    <text evidence="2">The sequence shown here is derived from an EMBL/GenBank/DDBJ whole genome shotgun (WGS) entry which is preliminary data.</text>
</comment>
<dbReference type="EMBL" id="LGSR01000013">
    <property type="protein sequence ID" value="KOS21161.1"/>
    <property type="molecule type" value="Genomic_DNA"/>
</dbReference>
<organism evidence="2 3">
    <name type="scientific">Escovopsis weberi</name>
    <dbReference type="NCBI Taxonomy" id="150374"/>
    <lineage>
        <taxon>Eukaryota</taxon>
        <taxon>Fungi</taxon>
        <taxon>Dikarya</taxon>
        <taxon>Ascomycota</taxon>
        <taxon>Pezizomycotina</taxon>
        <taxon>Sordariomycetes</taxon>
        <taxon>Hypocreomycetidae</taxon>
        <taxon>Hypocreales</taxon>
        <taxon>Hypocreaceae</taxon>
        <taxon>Escovopsis</taxon>
    </lineage>
</organism>
<evidence type="ECO:0000256" key="1">
    <source>
        <dbReference type="SAM" id="MobiDB-lite"/>
    </source>
</evidence>
<feature type="compositionally biased region" description="Low complexity" evidence="1">
    <location>
        <begin position="134"/>
        <end position="145"/>
    </location>
</feature>
<feature type="compositionally biased region" description="Polar residues" evidence="1">
    <location>
        <begin position="157"/>
        <end position="171"/>
    </location>
</feature>
<dbReference type="AlphaFoldDB" id="A0A0M8N6W0"/>
<evidence type="ECO:0000313" key="3">
    <source>
        <dbReference type="Proteomes" id="UP000053831"/>
    </source>
</evidence>
<evidence type="ECO:0000313" key="2">
    <source>
        <dbReference type="EMBL" id="KOS21161.1"/>
    </source>
</evidence>
<reference evidence="2 3" key="1">
    <citation type="submission" date="2015-07" db="EMBL/GenBank/DDBJ databases">
        <title>The genome of the fungus Escovopsis weberi, a specialized disease agent of ant agriculture.</title>
        <authorList>
            <person name="de Man T.J."/>
            <person name="Stajich J.E."/>
            <person name="Kubicek C.P."/>
            <person name="Chenthamara K."/>
            <person name="Atanasova L."/>
            <person name="Druzhinina I.S."/>
            <person name="Birnbaum S."/>
            <person name="Barribeau S.M."/>
            <person name="Teiling C."/>
            <person name="Suen G."/>
            <person name="Currie C."/>
            <person name="Gerardo N.M."/>
        </authorList>
    </citation>
    <scope>NUCLEOTIDE SEQUENCE [LARGE SCALE GENOMIC DNA]</scope>
</reference>
<dbReference type="Proteomes" id="UP000053831">
    <property type="component" value="Unassembled WGS sequence"/>
</dbReference>
<dbReference type="OrthoDB" id="4153189at2759"/>
<gene>
    <name evidence="2" type="ORF">ESCO_004035</name>
</gene>
<name>A0A0M8N6W0_ESCWE</name>
<keyword evidence="3" id="KW-1185">Reference proteome</keyword>
<accession>A0A0M8N6W0</accession>
<proteinExistence type="predicted"/>
<sequence length="322" mass="32295">MAYPSRSLLPLLAGVAAAQHALELPNFNHPAIKLLDTSASAYQVCTSASSFIAGCYNKFGGETGLFTADPLALNECVCCAGTVDVAPAYSVCSSFLASEAPLLSTQVSAFGDLYSICEGNTAICASAGAGSGSSPASKTTPPTASNPSVTAPGAVRPSQTNSQPTITSGPSASGAVPIQACTDMVDYFTSCEFNTPGFKSMPFGQQASCYCCATSNGRVFSTNALDQAASSCAAWAKTGEPDTIYPVASTFASFCKVLGQGICESHTTAAPANPFDGLAQTKTTAAAAGPTSADHPSSADSSRKASYAAGLVAVAAFAALLS</sequence>